<proteinExistence type="predicted"/>
<protein>
    <submittedName>
        <fullName evidence="1">Uncharacterized protein</fullName>
    </submittedName>
</protein>
<dbReference type="Proteomes" id="UP000320923">
    <property type="component" value="Segment"/>
</dbReference>
<keyword evidence="2" id="KW-1185">Reference proteome</keyword>
<gene>
    <name evidence="1" type="primary">193</name>
    <name evidence="1" type="ORF">BRIZO_193</name>
</gene>
<dbReference type="KEGG" id="vg:65120437"/>
<reference evidence="1 2" key="1">
    <citation type="submission" date="2019-05" db="EMBL/GenBank/DDBJ databases">
        <authorList>
            <person name="Powers A.K."/>
            <person name="Sebastian A.Z."/>
            <person name="Albert I.U."/>
            <person name="Broussard G.W."/>
        </authorList>
    </citation>
    <scope>NUCLEOTIDE SEQUENCE [LARGE SCALE GENOMIC DNA]</scope>
</reference>
<sequence length="91" mass="9984">MIPNVGHANVGHANAPAPGCKSDKCKFDDYMAVGANSIIKYFGGTRCKFYKTVLALLRPPAGADSTPNWLPRVFWRLGANSRDMRLDACRI</sequence>
<dbReference type="EMBL" id="MK895508">
    <property type="protein sequence ID" value="QDF14590.1"/>
    <property type="molecule type" value="Genomic_DNA"/>
</dbReference>
<organism evidence="1 2">
    <name type="scientific">Vibrio phage Brizo</name>
    <dbReference type="NCBI Taxonomy" id="2590896"/>
    <lineage>
        <taxon>Viruses</taxon>
        <taxon>Duplodnaviria</taxon>
        <taxon>Heunggongvirae</taxon>
        <taxon>Uroviricota</taxon>
        <taxon>Caudoviricetes</taxon>
        <taxon>Demerecviridae</taxon>
        <taxon>Ermolyevavirinae</taxon>
        <taxon>Thalassavirus</taxon>
        <taxon>Thalassavirus brizo</taxon>
    </lineage>
</organism>
<evidence type="ECO:0000313" key="2">
    <source>
        <dbReference type="Proteomes" id="UP000320923"/>
    </source>
</evidence>
<dbReference type="GeneID" id="65120437"/>
<name>A0A4Y6EBY9_9CAUD</name>
<accession>A0A4Y6EBY9</accession>
<dbReference type="RefSeq" id="YP_010102612.1">
    <property type="nucleotide sequence ID" value="NC_055800.1"/>
</dbReference>
<evidence type="ECO:0000313" key="1">
    <source>
        <dbReference type="EMBL" id="QDF14590.1"/>
    </source>
</evidence>